<dbReference type="GO" id="GO:0008017">
    <property type="term" value="F:microtubule binding"/>
    <property type="evidence" value="ECO:0007669"/>
    <property type="project" value="TreeGrafter"/>
</dbReference>
<comment type="caution">
    <text evidence="3">The sequence shown here is derived from an EMBL/GenBank/DDBJ whole genome shotgun (WGS) entry which is preliminary data.</text>
</comment>
<dbReference type="Gene3D" id="2.60.200.20">
    <property type="match status" value="1"/>
</dbReference>
<evidence type="ECO:0000313" key="4">
    <source>
        <dbReference type="Proteomes" id="UP000249169"/>
    </source>
</evidence>
<dbReference type="AlphaFoldDB" id="A0A328C3B2"/>
<feature type="compositionally biased region" description="Basic and acidic residues" evidence="1">
    <location>
        <begin position="298"/>
        <end position="320"/>
    </location>
</feature>
<keyword evidence="4" id="KW-1185">Reference proteome</keyword>
<dbReference type="InterPro" id="IPR008984">
    <property type="entry name" value="SMAD_FHA_dom_sf"/>
</dbReference>
<dbReference type="EMBL" id="QHKO01000006">
    <property type="protein sequence ID" value="RAL21251.1"/>
    <property type="molecule type" value="Genomic_DNA"/>
</dbReference>
<dbReference type="SUPFAM" id="SSF57997">
    <property type="entry name" value="Tropomyosin"/>
    <property type="match status" value="1"/>
</dbReference>
<feature type="region of interest" description="Disordered" evidence="1">
    <location>
        <begin position="284"/>
        <end position="407"/>
    </location>
</feature>
<feature type="domain" description="FHA" evidence="2">
    <location>
        <begin position="12"/>
        <end position="56"/>
    </location>
</feature>
<dbReference type="Gene3D" id="1.20.5.340">
    <property type="match status" value="1"/>
</dbReference>
<dbReference type="GO" id="GO:0005815">
    <property type="term" value="C:microtubule organizing center"/>
    <property type="evidence" value="ECO:0007669"/>
    <property type="project" value="TreeGrafter"/>
</dbReference>
<reference evidence="3 4" key="1">
    <citation type="submission" date="2018-05" db="EMBL/GenBank/DDBJ databases">
        <title>Lujinxingia marina gen. nov. sp. nov., a new facultative anaerobic member of the class Deltaproteobacteria, and proposal of Lujinxingaceae fam. nov.</title>
        <authorList>
            <person name="Li C.-M."/>
        </authorList>
    </citation>
    <scope>NUCLEOTIDE SEQUENCE [LARGE SCALE GENOMIC DNA]</scope>
    <source>
        <strain evidence="3 4">B210</strain>
    </source>
</reference>
<dbReference type="CDD" id="cd00060">
    <property type="entry name" value="FHA"/>
    <property type="match status" value="1"/>
</dbReference>
<sequence length="579" mass="62703">MSVELGPQAPVVSIGRATDCTIRSNRKSVSRRHAEFRYSGGRYEIVDLNSSNGTYLMINEERTPVSPSEVLQDLDEVWCGDFILRFYEEAGGVQPGGIGMGAGSGGFAQQGGLQVHEGYDANRVTHDFGQEDMAAYAPTGGMGPGQGGMGPGQGGMGPGQGGMGPGQGGMGPGQGSMGPGQGFGGDFGEEDAFGVGFGGEAVSSGQFAGLNEASASYDDVLAIDPRELAGEVSEVPDFQAGSGPYGGGAGDVQAERLREEKLALEELAARQADELEGLRHQVEALQRQTRPGSDDEIERLAGELRRAQEERQGLDAELARARQASQEVGKERERAHEAERRLEEATGRIDELRERAESAESDAQTHRSDVASLQRELEQVRDELRGLRGGGSAREELEQTRGEVARQERLLGEFERRNRDLQAEQQDLQAELASLRQVRGDLHGKLEGAQARQAELEAQVETLHAERRRAEAAEQALEEARQAGAALQEQERDLRGEIEGLKQRLKLERERSRGATETSLPDLGALRAKLESLDRIVDAIERTDLQPLSTVDRVRLQSAIRDTAPRRTLKELMDAFGAE</sequence>
<dbReference type="Proteomes" id="UP000249169">
    <property type="component" value="Unassembled WGS sequence"/>
</dbReference>
<dbReference type="GO" id="GO:0005737">
    <property type="term" value="C:cytoplasm"/>
    <property type="evidence" value="ECO:0007669"/>
    <property type="project" value="TreeGrafter"/>
</dbReference>
<dbReference type="PANTHER" id="PTHR18947:SF28">
    <property type="entry name" value="GIRDIN, ISOFORM A"/>
    <property type="match status" value="1"/>
</dbReference>
<protein>
    <recommendedName>
        <fullName evidence="2">FHA domain-containing protein</fullName>
    </recommendedName>
</protein>
<evidence type="ECO:0000256" key="1">
    <source>
        <dbReference type="SAM" id="MobiDB-lite"/>
    </source>
</evidence>
<feature type="region of interest" description="Disordered" evidence="1">
    <location>
        <begin position="141"/>
        <end position="192"/>
    </location>
</feature>
<dbReference type="SMART" id="SM00240">
    <property type="entry name" value="FHA"/>
    <property type="match status" value="1"/>
</dbReference>
<evidence type="ECO:0000313" key="3">
    <source>
        <dbReference type="EMBL" id="RAL21251.1"/>
    </source>
</evidence>
<proteinExistence type="predicted"/>
<dbReference type="InterPro" id="IPR000253">
    <property type="entry name" value="FHA_dom"/>
</dbReference>
<evidence type="ECO:0000259" key="2">
    <source>
        <dbReference type="PROSITE" id="PS50006"/>
    </source>
</evidence>
<dbReference type="PANTHER" id="PTHR18947">
    <property type="entry name" value="HOOK PROTEINS"/>
    <property type="match status" value="1"/>
</dbReference>
<name>A0A328C3B2_9DELT</name>
<dbReference type="Pfam" id="PF00498">
    <property type="entry name" value="FHA"/>
    <property type="match status" value="1"/>
</dbReference>
<gene>
    <name evidence="3" type="ORF">DL240_14085</name>
</gene>
<dbReference type="PROSITE" id="PS50006">
    <property type="entry name" value="FHA_DOMAIN"/>
    <property type="match status" value="1"/>
</dbReference>
<organism evidence="3 4">
    <name type="scientific">Lujinxingia litoralis</name>
    <dbReference type="NCBI Taxonomy" id="2211119"/>
    <lineage>
        <taxon>Bacteria</taxon>
        <taxon>Deltaproteobacteria</taxon>
        <taxon>Bradymonadales</taxon>
        <taxon>Lujinxingiaceae</taxon>
        <taxon>Lujinxingia</taxon>
    </lineage>
</organism>
<feature type="compositionally biased region" description="Basic and acidic residues" evidence="1">
    <location>
        <begin position="393"/>
        <end position="407"/>
    </location>
</feature>
<dbReference type="SUPFAM" id="SSF49879">
    <property type="entry name" value="SMAD/FHA domain"/>
    <property type="match status" value="1"/>
</dbReference>
<dbReference type="GO" id="GO:0031122">
    <property type="term" value="P:cytoplasmic microtubule organization"/>
    <property type="evidence" value="ECO:0007669"/>
    <property type="project" value="TreeGrafter"/>
</dbReference>
<dbReference type="GO" id="GO:0030705">
    <property type="term" value="P:cytoskeleton-dependent intracellular transport"/>
    <property type="evidence" value="ECO:0007669"/>
    <property type="project" value="TreeGrafter"/>
</dbReference>
<feature type="compositionally biased region" description="Basic and acidic residues" evidence="1">
    <location>
        <begin position="328"/>
        <end position="386"/>
    </location>
</feature>
<accession>A0A328C3B2</accession>
<dbReference type="GO" id="GO:0051959">
    <property type="term" value="F:dynein light intermediate chain binding"/>
    <property type="evidence" value="ECO:0007669"/>
    <property type="project" value="TreeGrafter"/>
</dbReference>
<feature type="compositionally biased region" description="Gly residues" evidence="1">
    <location>
        <begin position="141"/>
        <end position="186"/>
    </location>
</feature>